<reference evidence="6 7" key="1">
    <citation type="submission" date="2019-06" db="EMBL/GenBank/DDBJ databases">
        <title>Nitrosomonas stercoris KYUHI-S whole genome shotgun sequence.</title>
        <authorList>
            <person name="Nakagawa T."/>
            <person name="Tsuchiya Y."/>
            <person name="Takahashi R."/>
        </authorList>
    </citation>
    <scope>NUCLEOTIDE SEQUENCE [LARGE SCALE GENOMIC DNA]</scope>
    <source>
        <strain evidence="6 7">KYUHI-S</strain>
    </source>
</reference>
<keyword evidence="7" id="KW-1185">Reference proteome</keyword>
<dbReference type="InterPro" id="IPR051598">
    <property type="entry name" value="TSUP/Inactive_protease-like"/>
</dbReference>
<keyword evidence="4 5" id="KW-0472">Membrane</keyword>
<evidence type="ECO:0000256" key="4">
    <source>
        <dbReference type="ARBA" id="ARBA00023136"/>
    </source>
</evidence>
<gene>
    <name evidence="6" type="ORF">Nstercoris_00909</name>
</gene>
<feature type="transmembrane region" description="Helical" evidence="5">
    <location>
        <begin position="73"/>
        <end position="92"/>
    </location>
</feature>
<keyword evidence="2 5" id="KW-0812">Transmembrane</keyword>
<evidence type="ECO:0000313" key="7">
    <source>
        <dbReference type="Proteomes" id="UP000316473"/>
    </source>
</evidence>
<organism evidence="6 7">
    <name type="scientific">Nitrosomonas stercoris</name>
    <dbReference type="NCBI Taxonomy" id="1444684"/>
    <lineage>
        <taxon>Bacteria</taxon>
        <taxon>Pseudomonadati</taxon>
        <taxon>Pseudomonadota</taxon>
        <taxon>Betaproteobacteria</taxon>
        <taxon>Nitrosomonadales</taxon>
        <taxon>Nitrosomonadaceae</taxon>
        <taxon>Nitrosomonas</taxon>
    </lineage>
</organism>
<feature type="transmembrane region" description="Helical" evidence="5">
    <location>
        <begin position="98"/>
        <end position="116"/>
    </location>
</feature>
<proteinExistence type="inferred from homology"/>
<dbReference type="InterPro" id="IPR002781">
    <property type="entry name" value="TM_pro_TauE-like"/>
</dbReference>
<feature type="transmembrane region" description="Helical" evidence="5">
    <location>
        <begin position="245"/>
        <end position="266"/>
    </location>
</feature>
<sequence length="284" mass="29692">MEIQWLGILPGILAGFVLGLTGSGGSIVAVPLLVFGLSATVAEAAPVALLSVGVSAAVATYSSFRERVVRYRAASLIAGTGMLITPIGIWVAQQFSDALLTILFSAVLAYAAWYMYHKSHASAAQPVIVIPPCQLSLESGRLIWTIPCAKGLFAAGTATGFLSGLLGVGGGFIIVPALRKVSDLPMKMLVATALSITALISLAGVVSATSMGFMNWALALPFTAGTVAGTLLGKRCTHIFDEASLQRSFAILAWCIALSMLIKAMYSLTVETDFPGRERLVVRQ</sequence>
<evidence type="ECO:0000313" key="6">
    <source>
        <dbReference type="EMBL" id="BBL34670.1"/>
    </source>
</evidence>
<dbReference type="Proteomes" id="UP000316473">
    <property type="component" value="Chromosome"/>
</dbReference>
<accession>A0A4Y1YKK7</accession>
<feature type="transmembrane region" description="Helical" evidence="5">
    <location>
        <begin position="213"/>
        <end position="233"/>
    </location>
</feature>
<feature type="transmembrane region" description="Helical" evidence="5">
    <location>
        <begin position="12"/>
        <end position="38"/>
    </location>
</feature>
<comment type="similarity">
    <text evidence="5">Belongs to the 4-toluene sulfonate uptake permease (TSUP) (TC 2.A.102) family.</text>
</comment>
<dbReference type="Pfam" id="PF01925">
    <property type="entry name" value="TauE"/>
    <property type="match status" value="1"/>
</dbReference>
<feature type="transmembrane region" description="Helical" evidence="5">
    <location>
        <begin position="44"/>
        <end position="61"/>
    </location>
</feature>
<dbReference type="EMBL" id="AP019755">
    <property type="protein sequence ID" value="BBL34670.1"/>
    <property type="molecule type" value="Genomic_DNA"/>
</dbReference>
<evidence type="ECO:0000256" key="5">
    <source>
        <dbReference type="RuleBase" id="RU363041"/>
    </source>
</evidence>
<dbReference type="PANTHER" id="PTHR43701">
    <property type="entry name" value="MEMBRANE TRANSPORTER PROTEIN MJ0441-RELATED"/>
    <property type="match status" value="1"/>
</dbReference>
<evidence type="ECO:0000256" key="1">
    <source>
        <dbReference type="ARBA" id="ARBA00004141"/>
    </source>
</evidence>
<keyword evidence="5" id="KW-1003">Cell membrane</keyword>
<feature type="transmembrane region" description="Helical" evidence="5">
    <location>
        <begin position="188"/>
        <end position="207"/>
    </location>
</feature>
<keyword evidence="3 5" id="KW-1133">Transmembrane helix</keyword>
<protein>
    <recommendedName>
        <fullName evidence="5">Probable membrane transporter protein</fullName>
    </recommendedName>
</protein>
<dbReference type="PANTHER" id="PTHR43701:SF2">
    <property type="entry name" value="MEMBRANE TRANSPORTER PROTEIN YJNA-RELATED"/>
    <property type="match status" value="1"/>
</dbReference>
<dbReference type="KEGG" id="nst:Nstercoris_00909"/>
<feature type="transmembrane region" description="Helical" evidence="5">
    <location>
        <begin position="152"/>
        <end position="176"/>
    </location>
</feature>
<evidence type="ECO:0000256" key="3">
    <source>
        <dbReference type="ARBA" id="ARBA00022989"/>
    </source>
</evidence>
<dbReference type="GO" id="GO:0005886">
    <property type="term" value="C:plasma membrane"/>
    <property type="evidence" value="ECO:0007669"/>
    <property type="project" value="UniProtKB-SubCell"/>
</dbReference>
<name>A0A4Y1YKK7_9PROT</name>
<evidence type="ECO:0000256" key="2">
    <source>
        <dbReference type="ARBA" id="ARBA00022692"/>
    </source>
</evidence>
<dbReference type="AlphaFoldDB" id="A0A4Y1YKK7"/>
<comment type="subcellular location">
    <subcellularLocation>
        <location evidence="5">Cell membrane</location>
        <topology evidence="5">Multi-pass membrane protein</topology>
    </subcellularLocation>
    <subcellularLocation>
        <location evidence="1">Membrane</location>
        <topology evidence="1">Multi-pass membrane protein</topology>
    </subcellularLocation>
</comment>